<evidence type="ECO:0000313" key="2">
    <source>
        <dbReference type="Proteomes" id="UP000266313"/>
    </source>
</evidence>
<proteinExistence type="predicted"/>
<reference evidence="1 2" key="1">
    <citation type="submission" date="2016-12" db="EMBL/GenBank/DDBJ databases">
        <title>Genome sequencing of Methylocaldum marinum.</title>
        <authorList>
            <person name="Takeuchi M."/>
            <person name="Kamagata Y."/>
            <person name="Hiraoka S."/>
            <person name="Oshima K."/>
            <person name="Hattori M."/>
            <person name="Iwasaki W."/>
        </authorList>
    </citation>
    <scope>NUCLEOTIDE SEQUENCE [LARGE SCALE GENOMIC DNA]</scope>
    <source>
        <strain evidence="1 2">S8</strain>
    </source>
</reference>
<keyword evidence="2" id="KW-1185">Reference proteome</keyword>
<dbReference type="RefSeq" id="WP_145986599.1">
    <property type="nucleotide sequence ID" value="NZ_AP017928.1"/>
</dbReference>
<protein>
    <submittedName>
        <fullName evidence="1">Uncharacterized protein</fullName>
    </submittedName>
</protein>
<name>A0A250KVN4_9GAMM</name>
<gene>
    <name evidence="1" type="ORF">sS8_3791</name>
</gene>
<dbReference type="KEGG" id="mmai:sS8_3791"/>
<dbReference type="OrthoDB" id="5572859at2"/>
<organism evidence="1 2">
    <name type="scientific">Methylocaldum marinum</name>
    <dbReference type="NCBI Taxonomy" id="1432792"/>
    <lineage>
        <taxon>Bacteria</taxon>
        <taxon>Pseudomonadati</taxon>
        <taxon>Pseudomonadota</taxon>
        <taxon>Gammaproteobacteria</taxon>
        <taxon>Methylococcales</taxon>
        <taxon>Methylococcaceae</taxon>
        <taxon>Methylocaldum</taxon>
    </lineage>
</organism>
<dbReference type="Proteomes" id="UP000266313">
    <property type="component" value="Chromosome"/>
</dbReference>
<dbReference type="AlphaFoldDB" id="A0A250KVN4"/>
<dbReference type="EMBL" id="AP017928">
    <property type="protein sequence ID" value="BBA35728.1"/>
    <property type="molecule type" value="Genomic_DNA"/>
</dbReference>
<evidence type="ECO:0000313" key="1">
    <source>
        <dbReference type="EMBL" id="BBA35728.1"/>
    </source>
</evidence>
<sequence>MNAESRIYAEAAPSPDLYEETLRFLLMRYARNPSPSTAGQIAACLDGLLAHPEFRPAPDDRCTFRRMRSYWRLVERLG</sequence>
<accession>A0A250KVN4</accession>